<dbReference type="Pfam" id="PF03471">
    <property type="entry name" value="CorC_HlyC"/>
    <property type="match status" value="1"/>
</dbReference>
<dbReference type="InterPro" id="IPR046342">
    <property type="entry name" value="CBS_dom_sf"/>
</dbReference>
<dbReference type="EMBL" id="BAAAGA010000005">
    <property type="protein sequence ID" value="GAA0627026.1"/>
    <property type="molecule type" value="Genomic_DNA"/>
</dbReference>
<comment type="caution">
    <text evidence="13">The sequence shown here is derived from an EMBL/GenBank/DDBJ whole genome shotgun (WGS) entry which is preliminary data.</text>
</comment>
<keyword evidence="5 9" id="KW-1133">Transmembrane helix</keyword>
<protein>
    <submittedName>
        <fullName evidence="13">Hemolysin family protein</fullName>
    </submittedName>
</protein>
<sequence>MLAIAILVVLLLVVLNGVFAMTELAVVSSRKSKLHSRAEKGDRGARAALKLAENPTHFLSAVQVGITAIGILAGAYGQAAIAGELNHILERNIPAIAAWSEAIATGIVVVMITYVSLIVGELVPKRIALIFPEAVASKMAAPISTLALVLKPFVMLLTASTSGILKVLGVKDRDGSDVTQEEVETMIAEGTSAGLIEPEEQIMIEEILTLGDRPIRVAMTPRHEVFWIALDDTEQQIRDEIRACPYSRIVVAKESDVDNPLGVVHKKDLLDSLLTTGKFDVESLVQTPAFIPQSTSVLKALDILKSSKVHMAFLVDEFGAFEGVVTATDLLEMIAGDFDEGHDEGEAMIRQREDGSWLVDGQTDLEELADELGEDFGEREGFHTVAGLVLHQLSRVPDEGEVLQLGRFEVEVIDMDDRRIDKLLFRQLVRKEDEADAVAAHIEEQD</sequence>
<evidence type="ECO:0000256" key="7">
    <source>
        <dbReference type="ARBA" id="ARBA00023136"/>
    </source>
</evidence>
<dbReference type="Gene3D" id="3.30.465.10">
    <property type="match status" value="1"/>
</dbReference>
<dbReference type="SUPFAM" id="SSF56176">
    <property type="entry name" value="FAD-binding/transporter-associated domain-like"/>
    <property type="match status" value="1"/>
</dbReference>
<dbReference type="InterPro" id="IPR036318">
    <property type="entry name" value="FAD-bd_PCMH-like_sf"/>
</dbReference>
<dbReference type="PANTHER" id="PTHR22777:SF17">
    <property type="entry name" value="UPF0053 PROTEIN SLL0260"/>
    <property type="match status" value="1"/>
</dbReference>
<evidence type="ECO:0000256" key="1">
    <source>
        <dbReference type="ARBA" id="ARBA00004141"/>
    </source>
</evidence>
<feature type="domain" description="CBS" evidence="11">
    <location>
        <begin position="219"/>
        <end position="281"/>
    </location>
</feature>
<name>A0ABN1H297_9CAUL</name>
<dbReference type="InterPro" id="IPR016169">
    <property type="entry name" value="FAD-bd_PCMH_sub2"/>
</dbReference>
<evidence type="ECO:0000256" key="10">
    <source>
        <dbReference type="SAM" id="Phobius"/>
    </source>
</evidence>
<dbReference type="InterPro" id="IPR000644">
    <property type="entry name" value="CBS_dom"/>
</dbReference>
<feature type="domain" description="CBS" evidence="11">
    <location>
        <begin position="284"/>
        <end position="344"/>
    </location>
</feature>
<dbReference type="SUPFAM" id="SSF54631">
    <property type="entry name" value="CBS-domain pair"/>
    <property type="match status" value="1"/>
</dbReference>
<evidence type="ECO:0000256" key="9">
    <source>
        <dbReference type="PROSITE-ProRule" id="PRU01193"/>
    </source>
</evidence>
<keyword evidence="6 8" id="KW-0129">CBS domain</keyword>
<dbReference type="PROSITE" id="PS51371">
    <property type="entry name" value="CBS"/>
    <property type="match status" value="2"/>
</dbReference>
<dbReference type="InterPro" id="IPR005170">
    <property type="entry name" value="Transptr-assoc_dom"/>
</dbReference>
<feature type="transmembrane region" description="Helical" evidence="10">
    <location>
        <begin position="58"/>
        <end position="76"/>
    </location>
</feature>
<keyword evidence="3 9" id="KW-0812">Transmembrane</keyword>
<proteinExistence type="inferred from homology"/>
<feature type="transmembrane region" description="Helical" evidence="10">
    <location>
        <begin position="96"/>
        <end position="119"/>
    </location>
</feature>
<evidence type="ECO:0000256" key="2">
    <source>
        <dbReference type="ARBA" id="ARBA00006446"/>
    </source>
</evidence>
<comment type="similarity">
    <text evidence="2">Belongs to the UPF0053 family. Hemolysin C subfamily.</text>
</comment>
<dbReference type="Pfam" id="PF00571">
    <property type="entry name" value="CBS"/>
    <property type="match status" value="1"/>
</dbReference>
<evidence type="ECO:0000259" key="12">
    <source>
        <dbReference type="PROSITE" id="PS51846"/>
    </source>
</evidence>
<reference evidence="14" key="1">
    <citation type="journal article" date="2019" name="Int. J. Syst. Evol. Microbiol.">
        <title>The Global Catalogue of Microorganisms (GCM) 10K type strain sequencing project: providing services to taxonomists for standard genome sequencing and annotation.</title>
        <authorList>
            <consortium name="The Broad Institute Genomics Platform"/>
            <consortium name="The Broad Institute Genome Sequencing Center for Infectious Disease"/>
            <person name="Wu L."/>
            <person name="Ma J."/>
        </authorList>
    </citation>
    <scope>NUCLEOTIDE SEQUENCE [LARGE SCALE GENOMIC DNA]</scope>
    <source>
        <strain evidence="14">JCM 12928</strain>
    </source>
</reference>
<evidence type="ECO:0000313" key="13">
    <source>
        <dbReference type="EMBL" id="GAA0627026.1"/>
    </source>
</evidence>
<evidence type="ECO:0000256" key="6">
    <source>
        <dbReference type="ARBA" id="ARBA00023122"/>
    </source>
</evidence>
<dbReference type="PROSITE" id="PS51846">
    <property type="entry name" value="CNNM"/>
    <property type="match status" value="1"/>
</dbReference>
<dbReference type="InterPro" id="IPR002550">
    <property type="entry name" value="CNNM"/>
</dbReference>
<evidence type="ECO:0000256" key="3">
    <source>
        <dbReference type="ARBA" id="ARBA00022692"/>
    </source>
</evidence>
<dbReference type="Pfam" id="PF01595">
    <property type="entry name" value="CNNM"/>
    <property type="match status" value="1"/>
</dbReference>
<evidence type="ECO:0000256" key="4">
    <source>
        <dbReference type="ARBA" id="ARBA00022737"/>
    </source>
</evidence>
<comment type="subcellular location">
    <subcellularLocation>
        <location evidence="1">Membrane</location>
        <topology evidence="1">Multi-pass membrane protein</topology>
    </subcellularLocation>
</comment>
<accession>A0ABN1H297</accession>
<evidence type="ECO:0000259" key="11">
    <source>
        <dbReference type="PROSITE" id="PS51371"/>
    </source>
</evidence>
<feature type="transmembrane region" description="Helical" evidence="10">
    <location>
        <begin position="139"/>
        <end position="159"/>
    </location>
</feature>
<gene>
    <name evidence="13" type="ORF">GCM10009422_24960</name>
</gene>
<feature type="domain" description="CNNM transmembrane" evidence="12">
    <location>
        <begin position="1"/>
        <end position="200"/>
    </location>
</feature>
<evidence type="ECO:0000256" key="5">
    <source>
        <dbReference type="ARBA" id="ARBA00022989"/>
    </source>
</evidence>
<dbReference type="Proteomes" id="UP001501352">
    <property type="component" value="Unassembled WGS sequence"/>
</dbReference>
<dbReference type="RefSeq" id="WP_343794266.1">
    <property type="nucleotide sequence ID" value="NZ_BAAAGA010000005.1"/>
</dbReference>
<dbReference type="Gene3D" id="3.10.580.10">
    <property type="entry name" value="CBS-domain"/>
    <property type="match status" value="1"/>
</dbReference>
<organism evidence="13 14">
    <name type="scientific">Brevundimonas kwangchunensis</name>
    <dbReference type="NCBI Taxonomy" id="322163"/>
    <lineage>
        <taxon>Bacteria</taxon>
        <taxon>Pseudomonadati</taxon>
        <taxon>Pseudomonadota</taxon>
        <taxon>Alphaproteobacteria</taxon>
        <taxon>Caulobacterales</taxon>
        <taxon>Caulobacteraceae</taxon>
        <taxon>Brevundimonas</taxon>
    </lineage>
</organism>
<dbReference type="SMART" id="SM01091">
    <property type="entry name" value="CorC_HlyC"/>
    <property type="match status" value="1"/>
</dbReference>
<dbReference type="CDD" id="cd04590">
    <property type="entry name" value="CBS_pair_CorC_HlyC_assoc"/>
    <property type="match status" value="1"/>
</dbReference>
<keyword evidence="4" id="KW-0677">Repeat</keyword>
<evidence type="ECO:0000256" key="8">
    <source>
        <dbReference type="PROSITE-ProRule" id="PRU00703"/>
    </source>
</evidence>
<dbReference type="InterPro" id="IPR044751">
    <property type="entry name" value="Ion_transp-like_CBS"/>
</dbReference>
<dbReference type="PANTHER" id="PTHR22777">
    <property type="entry name" value="HEMOLYSIN-RELATED"/>
    <property type="match status" value="1"/>
</dbReference>
<evidence type="ECO:0000313" key="14">
    <source>
        <dbReference type="Proteomes" id="UP001501352"/>
    </source>
</evidence>
<keyword evidence="14" id="KW-1185">Reference proteome</keyword>
<keyword evidence="7 9" id="KW-0472">Membrane</keyword>